<dbReference type="GO" id="GO:0022904">
    <property type="term" value="P:respiratory electron transport chain"/>
    <property type="evidence" value="ECO:0007669"/>
    <property type="project" value="TreeGrafter"/>
</dbReference>
<dbReference type="Gene3D" id="3.10.20.30">
    <property type="match status" value="1"/>
</dbReference>
<comment type="similarity">
    <text evidence="3">Belongs to the succinate dehydrogenase/fumarate reductase iron-sulfur protein family.</text>
</comment>
<dbReference type="Gene3D" id="1.10.1060.10">
    <property type="entry name" value="Alpha-helical ferredoxin"/>
    <property type="match status" value="1"/>
</dbReference>
<keyword evidence="8" id="KW-0479">Metal-binding</keyword>
<dbReference type="PROSITE" id="PS51379">
    <property type="entry name" value="4FE4S_FER_2"/>
    <property type="match status" value="1"/>
</dbReference>
<dbReference type="GO" id="GO:0006099">
    <property type="term" value="P:tricarboxylic acid cycle"/>
    <property type="evidence" value="ECO:0007669"/>
    <property type="project" value="UniProtKB-KW"/>
</dbReference>
<dbReference type="Pfam" id="PF13085">
    <property type="entry name" value="Fer2_3"/>
    <property type="match status" value="1"/>
</dbReference>
<dbReference type="GO" id="GO:0051539">
    <property type="term" value="F:4 iron, 4 sulfur cluster binding"/>
    <property type="evidence" value="ECO:0007669"/>
    <property type="project" value="UniProtKB-KW"/>
</dbReference>
<dbReference type="GO" id="GO:0051538">
    <property type="term" value="F:3 iron, 4 sulfur cluster binding"/>
    <property type="evidence" value="ECO:0007669"/>
    <property type="project" value="UniProtKB-KW"/>
</dbReference>
<dbReference type="InterPro" id="IPR004489">
    <property type="entry name" value="Succ_DH/fum_Rdtase_Fe-S"/>
</dbReference>
<evidence type="ECO:0000256" key="8">
    <source>
        <dbReference type="ARBA" id="ARBA00022723"/>
    </source>
</evidence>
<organism evidence="15 16">
    <name type="scientific">Silvibacterium bohemicum</name>
    <dbReference type="NCBI Taxonomy" id="1577686"/>
    <lineage>
        <taxon>Bacteria</taxon>
        <taxon>Pseudomonadati</taxon>
        <taxon>Acidobacteriota</taxon>
        <taxon>Terriglobia</taxon>
        <taxon>Terriglobales</taxon>
        <taxon>Acidobacteriaceae</taxon>
        <taxon>Silvibacterium</taxon>
    </lineage>
</organism>
<dbReference type="InterPro" id="IPR006058">
    <property type="entry name" value="2Fe2S_fd_BS"/>
</dbReference>
<evidence type="ECO:0000256" key="10">
    <source>
        <dbReference type="ARBA" id="ARBA00023004"/>
    </source>
</evidence>
<dbReference type="InterPro" id="IPR017896">
    <property type="entry name" value="4Fe4S_Fe-S-bd"/>
</dbReference>
<dbReference type="InterPro" id="IPR012675">
    <property type="entry name" value="Beta-grasp_dom_sf"/>
</dbReference>
<dbReference type="EMBL" id="JACHEK010000010">
    <property type="protein sequence ID" value="MBB6146558.1"/>
    <property type="molecule type" value="Genomic_DNA"/>
</dbReference>
<comment type="caution">
    <text evidence="15">The sequence shown here is derived from an EMBL/GenBank/DDBJ whole genome shotgun (WGS) entry which is preliminary data.</text>
</comment>
<gene>
    <name evidence="15" type="ORF">HNQ77_004537</name>
</gene>
<dbReference type="AlphaFoldDB" id="A0A841K7J6"/>
<dbReference type="Pfam" id="PF13183">
    <property type="entry name" value="Fer4_8"/>
    <property type="match status" value="1"/>
</dbReference>
<evidence type="ECO:0000256" key="13">
    <source>
        <dbReference type="ARBA" id="ARBA00034078"/>
    </source>
</evidence>
<keyword evidence="7" id="KW-0001">2Fe-2S</keyword>
<name>A0A841K7J6_9BACT</name>
<evidence type="ECO:0000256" key="4">
    <source>
        <dbReference type="ARBA" id="ARBA00012792"/>
    </source>
</evidence>
<comment type="cofactor">
    <cofactor evidence="2">
        <name>[4Fe-4S] cluster</name>
        <dbReference type="ChEBI" id="CHEBI:49883"/>
    </cofactor>
</comment>
<evidence type="ECO:0000256" key="6">
    <source>
        <dbReference type="ARBA" id="ARBA00022532"/>
    </source>
</evidence>
<evidence type="ECO:0000256" key="11">
    <source>
        <dbReference type="ARBA" id="ARBA00023014"/>
    </source>
</evidence>
<proteinExistence type="inferred from homology"/>
<dbReference type="SUPFAM" id="SSF54292">
    <property type="entry name" value="2Fe-2S ferredoxin-like"/>
    <property type="match status" value="1"/>
</dbReference>
<evidence type="ECO:0000256" key="5">
    <source>
        <dbReference type="ARBA" id="ARBA00022485"/>
    </source>
</evidence>
<dbReference type="InterPro" id="IPR025192">
    <property type="entry name" value="Succ_DH/fum_Rdtase_N"/>
</dbReference>
<dbReference type="InterPro" id="IPR036010">
    <property type="entry name" value="2Fe-2S_ferredoxin-like_sf"/>
</dbReference>
<keyword evidence="9 15" id="KW-0560">Oxidoreductase</keyword>
<dbReference type="PROSITE" id="PS00198">
    <property type="entry name" value="4FE4S_FER_1"/>
    <property type="match status" value="1"/>
</dbReference>
<dbReference type="PROSITE" id="PS00197">
    <property type="entry name" value="2FE2S_FER_1"/>
    <property type="match status" value="1"/>
</dbReference>
<keyword evidence="12" id="KW-0003">3Fe-4S</keyword>
<keyword evidence="6" id="KW-0816">Tricarboxylic acid cycle</keyword>
<evidence type="ECO:0000256" key="9">
    <source>
        <dbReference type="ARBA" id="ARBA00023002"/>
    </source>
</evidence>
<evidence type="ECO:0000256" key="2">
    <source>
        <dbReference type="ARBA" id="ARBA00001966"/>
    </source>
</evidence>
<dbReference type="PANTHER" id="PTHR11921">
    <property type="entry name" value="SUCCINATE DEHYDROGENASE IRON-SULFUR PROTEIN"/>
    <property type="match status" value="1"/>
</dbReference>
<dbReference type="SUPFAM" id="SSF46548">
    <property type="entry name" value="alpha-helical ferredoxin"/>
    <property type="match status" value="1"/>
</dbReference>
<dbReference type="NCBIfam" id="TIGR00384">
    <property type="entry name" value="dhsB"/>
    <property type="match status" value="1"/>
</dbReference>
<dbReference type="GO" id="GO:0046872">
    <property type="term" value="F:metal ion binding"/>
    <property type="evidence" value="ECO:0007669"/>
    <property type="project" value="UniProtKB-KW"/>
</dbReference>
<keyword evidence="10" id="KW-0408">Iron</keyword>
<evidence type="ECO:0000256" key="3">
    <source>
        <dbReference type="ARBA" id="ARBA00009433"/>
    </source>
</evidence>
<accession>A0A841K7J6</accession>
<protein>
    <recommendedName>
        <fullName evidence="4">succinate dehydrogenase</fullName>
        <ecNumber evidence="4">1.3.5.1</ecNumber>
    </recommendedName>
</protein>
<keyword evidence="5" id="KW-0004">4Fe-4S</keyword>
<evidence type="ECO:0000313" key="15">
    <source>
        <dbReference type="EMBL" id="MBB6146558.1"/>
    </source>
</evidence>
<evidence type="ECO:0000256" key="12">
    <source>
        <dbReference type="ARBA" id="ARBA00023291"/>
    </source>
</evidence>
<comment type="cofactor">
    <cofactor evidence="1">
        <name>[3Fe-4S] cluster</name>
        <dbReference type="ChEBI" id="CHEBI:21137"/>
    </cofactor>
</comment>
<comment type="cofactor">
    <cofactor evidence="13">
        <name>[2Fe-2S] cluster</name>
        <dbReference type="ChEBI" id="CHEBI:190135"/>
    </cofactor>
</comment>
<dbReference type="GO" id="GO:0008177">
    <property type="term" value="F:succinate dehydrogenase (quinone) activity"/>
    <property type="evidence" value="ECO:0007669"/>
    <property type="project" value="UniProtKB-EC"/>
</dbReference>
<dbReference type="InterPro" id="IPR009051">
    <property type="entry name" value="Helical_ferredxn"/>
</dbReference>
<keyword evidence="16" id="KW-1185">Reference proteome</keyword>
<reference evidence="15 16" key="1">
    <citation type="submission" date="2020-08" db="EMBL/GenBank/DDBJ databases">
        <title>Genomic Encyclopedia of Type Strains, Phase IV (KMG-IV): sequencing the most valuable type-strain genomes for metagenomic binning, comparative biology and taxonomic classification.</title>
        <authorList>
            <person name="Goeker M."/>
        </authorList>
    </citation>
    <scope>NUCLEOTIDE SEQUENCE [LARGE SCALE GENOMIC DNA]</scope>
    <source>
        <strain evidence="15 16">DSM 103733</strain>
    </source>
</reference>
<evidence type="ECO:0000256" key="7">
    <source>
        <dbReference type="ARBA" id="ARBA00022714"/>
    </source>
</evidence>
<dbReference type="RefSeq" id="WP_050060403.1">
    <property type="nucleotide sequence ID" value="NZ_JACHEK010000010.1"/>
</dbReference>
<sequence length="275" mass="29942">MKLTLKIWRQKNRGEKGNFVSYTMNDVNPEMSMLECLDVLNETLIEKGEEPVAFEHDCREGICGSCGFMINGVAHGPERATTVCQLTMRHFKDGEELVIEPWRAAAFPQIKDLVVDRRAFDRIIASGGYVSVSTGNAPDGNTHLIGKDTSDRAMDAAACIGCGACVAACPNASAALFTGAKITHLGILPQGKPEQDRRARGMVAQMNTEPFGSCTNIGECTGACPKEIPLEVISAMNRDYLVGSWKKRDDDVRVVRPMTEWSTGSKLKIDPNATS</sequence>
<dbReference type="GO" id="GO:0051537">
    <property type="term" value="F:2 iron, 2 sulfur cluster binding"/>
    <property type="evidence" value="ECO:0007669"/>
    <property type="project" value="UniProtKB-KW"/>
</dbReference>
<dbReference type="Proteomes" id="UP000538666">
    <property type="component" value="Unassembled WGS sequence"/>
</dbReference>
<dbReference type="InterPro" id="IPR050573">
    <property type="entry name" value="SDH/FRD_Iron-Sulfur"/>
</dbReference>
<feature type="domain" description="4Fe-4S ferredoxin-type" evidence="14">
    <location>
        <begin position="150"/>
        <end position="179"/>
    </location>
</feature>
<dbReference type="EC" id="1.3.5.1" evidence="4"/>
<keyword evidence="11" id="KW-0411">Iron-sulfur</keyword>
<dbReference type="InterPro" id="IPR017900">
    <property type="entry name" value="4Fe4S_Fe_S_CS"/>
</dbReference>
<dbReference type="OrthoDB" id="9804391at2"/>
<evidence type="ECO:0000259" key="14">
    <source>
        <dbReference type="PROSITE" id="PS51379"/>
    </source>
</evidence>
<evidence type="ECO:0000256" key="1">
    <source>
        <dbReference type="ARBA" id="ARBA00001927"/>
    </source>
</evidence>
<dbReference type="PANTHER" id="PTHR11921:SF41">
    <property type="entry name" value="SUCCINATE DEHYDROGENASE"/>
    <property type="match status" value="1"/>
</dbReference>
<dbReference type="GO" id="GO:0009055">
    <property type="term" value="F:electron transfer activity"/>
    <property type="evidence" value="ECO:0007669"/>
    <property type="project" value="InterPro"/>
</dbReference>
<evidence type="ECO:0000313" key="16">
    <source>
        <dbReference type="Proteomes" id="UP000538666"/>
    </source>
</evidence>
<dbReference type="NCBIfam" id="NF005746">
    <property type="entry name" value="PRK07570.1"/>
    <property type="match status" value="1"/>
</dbReference>